<dbReference type="GO" id="GO:0061512">
    <property type="term" value="P:protein localization to cilium"/>
    <property type="evidence" value="ECO:0007669"/>
    <property type="project" value="Ensembl"/>
</dbReference>
<feature type="domain" description="EF-hand" evidence="9">
    <location>
        <begin position="188"/>
        <end position="223"/>
    </location>
</feature>
<dbReference type="GO" id="GO:0032456">
    <property type="term" value="P:endocytic recycling"/>
    <property type="evidence" value="ECO:0000318"/>
    <property type="project" value="GO_Central"/>
</dbReference>
<dbReference type="GO" id="GO:0043001">
    <property type="term" value="P:Golgi to plasma membrane protein transport"/>
    <property type="evidence" value="ECO:0007669"/>
    <property type="project" value="Ensembl"/>
</dbReference>
<dbReference type="GO" id="GO:1903438">
    <property type="term" value="P:positive regulation of mitotic cytokinetic process"/>
    <property type="evidence" value="ECO:0007669"/>
    <property type="project" value="Ensembl"/>
</dbReference>
<dbReference type="GO" id="GO:0045171">
    <property type="term" value="C:intercellular bridge"/>
    <property type="evidence" value="ECO:0007669"/>
    <property type="project" value="Ensembl"/>
</dbReference>
<evidence type="ECO:0000256" key="7">
    <source>
        <dbReference type="ARBA" id="ARBA00023136"/>
    </source>
</evidence>
<dbReference type="PROSITE" id="PS51511">
    <property type="entry name" value="FIP_RBD"/>
    <property type="match status" value="1"/>
</dbReference>
<dbReference type="AlphaFoldDB" id="A0A6I8NF69"/>
<accession>A0A6I8NF69</accession>
<dbReference type="GO" id="GO:0005509">
    <property type="term" value="F:calcium ion binding"/>
    <property type="evidence" value="ECO:0007669"/>
    <property type="project" value="InterPro"/>
</dbReference>
<feature type="compositionally biased region" description="Low complexity" evidence="8">
    <location>
        <begin position="55"/>
        <end position="67"/>
    </location>
</feature>
<dbReference type="GO" id="GO:0005739">
    <property type="term" value="C:mitochondrion"/>
    <property type="evidence" value="ECO:0007669"/>
    <property type="project" value="Ensembl"/>
</dbReference>
<reference evidence="11" key="1">
    <citation type="submission" date="2025-08" db="UniProtKB">
        <authorList>
            <consortium name="Ensembl"/>
        </authorList>
    </citation>
    <scope>IDENTIFICATION</scope>
    <source>
        <strain evidence="11">Glennie</strain>
    </source>
</reference>
<evidence type="ECO:0000259" key="10">
    <source>
        <dbReference type="PROSITE" id="PS51511"/>
    </source>
</evidence>
<dbReference type="GO" id="GO:1905345">
    <property type="term" value="P:protein localization to cleavage furrow"/>
    <property type="evidence" value="ECO:0007669"/>
    <property type="project" value="Ensembl"/>
</dbReference>
<dbReference type="InterPro" id="IPR051977">
    <property type="entry name" value="Rab11-interacting_regulator"/>
</dbReference>
<evidence type="ECO:0000256" key="5">
    <source>
        <dbReference type="ARBA" id="ARBA00022753"/>
    </source>
</evidence>
<dbReference type="Pfam" id="PF25450">
    <property type="entry name" value="Rab11-FIP3"/>
    <property type="match status" value="1"/>
</dbReference>
<dbReference type="InterPro" id="IPR002048">
    <property type="entry name" value="EF_hand_dom"/>
</dbReference>
<comment type="subcellular location">
    <subcellularLocation>
        <location evidence="2">Cleavage furrow</location>
    </subcellularLocation>
    <subcellularLocation>
        <location evidence="1">Midbody</location>
    </subcellularLocation>
    <subcellularLocation>
        <location evidence="3">Recycling endosome membrane</location>
        <topology evidence="3">Peripheral membrane protein</topology>
    </subcellularLocation>
</comment>
<feature type="region of interest" description="Disordered" evidence="8">
    <location>
        <begin position="1"/>
        <end position="194"/>
    </location>
</feature>
<dbReference type="GO" id="GO:0051959">
    <property type="term" value="F:dynein light intermediate chain binding"/>
    <property type="evidence" value="ECO:0007669"/>
    <property type="project" value="Ensembl"/>
</dbReference>
<dbReference type="PROSITE" id="PS50222">
    <property type="entry name" value="EF_HAND_2"/>
    <property type="match status" value="1"/>
</dbReference>
<name>A0A6I8NF69_ORNAN</name>
<evidence type="ECO:0000256" key="3">
    <source>
        <dbReference type="ARBA" id="ARBA00004654"/>
    </source>
</evidence>
<dbReference type="GO" id="GO:0005654">
    <property type="term" value="C:nucleoplasm"/>
    <property type="evidence" value="ECO:0007669"/>
    <property type="project" value="Ensembl"/>
</dbReference>
<feature type="compositionally biased region" description="Low complexity" evidence="8">
    <location>
        <begin position="152"/>
        <end position="168"/>
    </location>
</feature>
<feature type="compositionally biased region" description="Basic and acidic residues" evidence="8">
    <location>
        <begin position="176"/>
        <end position="192"/>
    </location>
</feature>
<dbReference type="GO" id="GO:0030496">
    <property type="term" value="C:midbody"/>
    <property type="evidence" value="ECO:0000318"/>
    <property type="project" value="GO_Central"/>
</dbReference>
<dbReference type="GO" id="GO:0032154">
    <property type="term" value="C:cleavage furrow"/>
    <property type="evidence" value="ECO:0000318"/>
    <property type="project" value="GO_Central"/>
</dbReference>
<proteinExistence type="predicted"/>
<dbReference type="InterPro" id="IPR037245">
    <property type="entry name" value="FIP-RBD_C_sf"/>
</dbReference>
<evidence type="ECO:0000256" key="4">
    <source>
        <dbReference type="ARBA" id="ARBA00022448"/>
    </source>
</evidence>
<dbReference type="PANTHER" id="PTHR15726">
    <property type="entry name" value="RAB11-FAMILY INTERACTING PROTEIN"/>
    <property type="match status" value="1"/>
</dbReference>
<dbReference type="InterPro" id="IPR057316">
    <property type="entry name" value="Rab11-FIP3/4_dom"/>
</dbReference>
<evidence type="ECO:0000313" key="12">
    <source>
        <dbReference type="Proteomes" id="UP000002279"/>
    </source>
</evidence>
<dbReference type="GO" id="GO:2001135">
    <property type="term" value="P:regulation of endocytic recycling"/>
    <property type="evidence" value="ECO:0007669"/>
    <property type="project" value="Ensembl"/>
</dbReference>
<evidence type="ECO:0000313" key="11">
    <source>
        <dbReference type="Ensembl" id="ENSOANP00000039702.1"/>
    </source>
</evidence>
<dbReference type="InterPro" id="IPR011992">
    <property type="entry name" value="EF-hand-dom_pair"/>
</dbReference>
<keyword evidence="5" id="KW-0967">Endosome</keyword>
<dbReference type="GO" id="GO:0030666">
    <property type="term" value="C:endocytic vesicle membrane"/>
    <property type="evidence" value="ECO:0007669"/>
    <property type="project" value="Ensembl"/>
</dbReference>
<dbReference type="GO" id="GO:0055038">
    <property type="term" value="C:recycling endosome membrane"/>
    <property type="evidence" value="ECO:0000318"/>
    <property type="project" value="GO_Central"/>
</dbReference>
<keyword evidence="7" id="KW-0472">Membrane</keyword>
<evidence type="ECO:0000256" key="1">
    <source>
        <dbReference type="ARBA" id="ARBA00004214"/>
    </source>
</evidence>
<dbReference type="PANTHER" id="PTHR15726:SF6">
    <property type="entry name" value="RAB11 FAMILY-INTERACTING PROTEIN 3"/>
    <property type="match status" value="1"/>
</dbReference>
<dbReference type="InParanoid" id="A0A6I8NF69"/>
<dbReference type="GO" id="GO:0061502">
    <property type="term" value="P:early endosome to recycling endosome transport"/>
    <property type="evidence" value="ECO:0007669"/>
    <property type="project" value="Ensembl"/>
</dbReference>
<reference evidence="11" key="2">
    <citation type="submission" date="2025-09" db="UniProtKB">
        <authorList>
            <consortium name="Ensembl"/>
        </authorList>
    </citation>
    <scope>IDENTIFICATION</scope>
    <source>
        <strain evidence="11">Glennie</strain>
    </source>
</reference>
<dbReference type="Bgee" id="ENSOANG00000037492">
    <property type="expression patterns" value="Expressed in adult mammalian kidney and 7 other cell types or tissues"/>
</dbReference>
<dbReference type="GO" id="GO:0032588">
    <property type="term" value="C:trans-Golgi network membrane"/>
    <property type="evidence" value="ECO:0007669"/>
    <property type="project" value="Ensembl"/>
</dbReference>
<dbReference type="FunCoup" id="A0A6I8NF69">
    <property type="interactions" value="363"/>
</dbReference>
<dbReference type="GeneTree" id="ENSGT00440000033742"/>
<dbReference type="GO" id="GO:0032465">
    <property type="term" value="P:regulation of cytokinesis"/>
    <property type="evidence" value="ECO:0000318"/>
    <property type="project" value="GO_Central"/>
</dbReference>
<evidence type="ECO:0000256" key="8">
    <source>
        <dbReference type="SAM" id="MobiDB-lite"/>
    </source>
</evidence>
<feature type="compositionally biased region" description="Pro residues" evidence="8">
    <location>
        <begin position="68"/>
        <end position="90"/>
    </location>
</feature>
<dbReference type="GO" id="GO:0042803">
    <property type="term" value="F:protein homodimerization activity"/>
    <property type="evidence" value="ECO:0007669"/>
    <property type="project" value="Ensembl"/>
</dbReference>
<dbReference type="Ensembl" id="ENSOANT00000057665.1">
    <property type="protein sequence ID" value="ENSOANP00000039702.1"/>
    <property type="gene ID" value="ENSOANG00000037492.1"/>
</dbReference>
<dbReference type="SUPFAM" id="SSF47473">
    <property type="entry name" value="EF-hand"/>
    <property type="match status" value="1"/>
</dbReference>
<organism evidence="11 12">
    <name type="scientific">Ornithorhynchus anatinus</name>
    <name type="common">Duckbill platypus</name>
    <dbReference type="NCBI Taxonomy" id="9258"/>
    <lineage>
        <taxon>Eukaryota</taxon>
        <taxon>Metazoa</taxon>
        <taxon>Chordata</taxon>
        <taxon>Craniata</taxon>
        <taxon>Vertebrata</taxon>
        <taxon>Euteleostomi</taxon>
        <taxon>Mammalia</taxon>
        <taxon>Monotremata</taxon>
        <taxon>Ornithorhynchidae</taxon>
        <taxon>Ornithorhynchus</taxon>
    </lineage>
</organism>
<dbReference type="Pfam" id="PF09457">
    <property type="entry name" value="RBD-FIP"/>
    <property type="match status" value="1"/>
</dbReference>
<feature type="domain" description="FIP-RBD" evidence="10">
    <location>
        <begin position="667"/>
        <end position="729"/>
    </location>
</feature>
<dbReference type="SUPFAM" id="SSF144270">
    <property type="entry name" value="Eferin C-derminal domain-like"/>
    <property type="match status" value="1"/>
</dbReference>
<dbReference type="GO" id="GO:0030139">
    <property type="term" value="C:endocytic vesicle"/>
    <property type="evidence" value="ECO:0000318"/>
    <property type="project" value="GO_Central"/>
</dbReference>
<feature type="compositionally biased region" description="Basic and acidic residues" evidence="8">
    <location>
        <begin position="40"/>
        <end position="52"/>
    </location>
</feature>
<sequence length="729" mass="81566">LVLSLSLSLSRARPPPPDRAPPHLGGRRPWRPRAPRRRPRRDEGAGGDEDGRGSGPSISGARGARPTAPGPRRPPRPRPGPGPGPRPGPRPAASASSLPASAPARRPLSAWELGPGDPREDRQPHPDPSQDWPGPPRPGDLSPSAFPPPPAAFGDLTLHLGAARAGPEPQEPQEPPAREREREREREQDGPRLRAVFDALDGDGDGFVRMEEFLQFATVYGAEQVKDLTKYLDPSGLGIISFADFYRGITAIKNGDPESQLYDIGYTQDEDPPACPDEFDDFVTYEANEVTDSAYMGSESTYSECETFTDEDTGTLVHPEMHNEVETDSAIDSAVHSEIADAAEEPENGSSPLTPGTSALHNHSIVTVISGEEHFEDYGEGNEAELFSENLCDGGTGFNSSSFLSPRHLHQTGQLSGDMMEEAYQDPVGGTEEDITDKVVFLEKRVTELEKDTAANGEQQSRLRQENLQLVHRANALEEQLKEQELQADEMILEEIRRQKDLLCKMEREKSIEIENLQARLQQLDDENSELRSCTPCLKANIERLEEEKRKLLDKIEDLAVQLSEEQETKRKMGDRLSHERHQFQKDKESTQELIEDLRKQLEQLQLFKLEAEQRRGRSSSVGLQEYHSRTRENELEQEIRRLKQDNRNLKEQNDELNGQIINLSIQGAKNLFSASFSESLAAEISSVSRDELMEAIQKQEEINFRLQDYIDRIIVAIMETNPSILEVK</sequence>
<dbReference type="GO" id="GO:0045724">
    <property type="term" value="P:positive regulation of cilium assembly"/>
    <property type="evidence" value="ECO:0007669"/>
    <property type="project" value="Ensembl"/>
</dbReference>
<dbReference type="GO" id="GO:0070164">
    <property type="term" value="P:negative regulation of adiponectin secretion"/>
    <property type="evidence" value="ECO:0007669"/>
    <property type="project" value="Ensembl"/>
</dbReference>
<gene>
    <name evidence="11" type="primary">RAB11FIP3</name>
</gene>
<dbReference type="GO" id="GO:1902954">
    <property type="term" value="P:regulation of early endosome to recycling endosome transport"/>
    <property type="evidence" value="ECO:0007669"/>
    <property type="project" value="Ensembl"/>
</dbReference>
<dbReference type="GO" id="GO:0036064">
    <property type="term" value="C:ciliary basal body"/>
    <property type="evidence" value="ECO:0007669"/>
    <property type="project" value="Ensembl"/>
</dbReference>
<dbReference type="GO" id="GO:0007018">
    <property type="term" value="P:microtubule-based movement"/>
    <property type="evidence" value="ECO:0007669"/>
    <property type="project" value="Ensembl"/>
</dbReference>
<keyword evidence="12" id="KW-1185">Reference proteome</keyword>
<dbReference type="FunFam" id="1.20.5.2440:FF:000001">
    <property type="entry name" value="RAB11 family interacting protein 4"/>
    <property type="match status" value="1"/>
</dbReference>
<dbReference type="InterPro" id="IPR019018">
    <property type="entry name" value="Rab-bd_FIP-RBD"/>
</dbReference>
<dbReference type="Gene3D" id="1.10.238.10">
    <property type="entry name" value="EF-hand"/>
    <property type="match status" value="1"/>
</dbReference>
<dbReference type="Gene3D" id="1.20.5.2440">
    <property type="match status" value="1"/>
</dbReference>
<evidence type="ECO:0000256" key="2">
    <source>
        <dbReference type="ARBA" id="ARBA00004626"/>
    </source>
</evidence>
<dbReference type="Proteomes" id="UP000002279">
    <property type="component" value="Unplaced"/>
</dbReference>
<dbReference type="GO" id="GO:0030674">
    <property type="term" value="F:protein-macromolecule adaptor activity"/>
    <property type="evidence" value="ECO:0007669"/>
    <property type="project" value="Ensembl"/>
</dbReference>
<dbReference type="GO" id="GO:0031267">
    <property type="term" value="F:small GTPase binding"/>
    <property type="evidence" value="ECO:0007669"/>
    <property type="project" value="Ensembl"/>
</dbReference>
<evidence type="ECO:0000256" key="6">
    <source>
        <dbReference type="ARBA" id="ARBA00023054"/>
    </source>
</evidence>
<evidence type="ECO:0000259" key="9">
    <source>
        <dbReference type="PROSITE" id="PS50222"/>
    </source>
</evidence>
<protein>
    <submittedName>
        <fullName evidence="11">RAB11 family interacting protein 3</fullName>
    </submittedName>
</protein>
<feature type="compositionally biased region" description="Low complexity" evidence="8">
    <location>
        <begin position="1"/>
        <end position="12"/>
    </location>
</feature>
<keyword evidence="6" id="KW-0175">Coiled coil</keyword>
<dbReference type="OMA" id="HTECADE"/>
<feature type="region of interest" description="Disordered" evidence="8">
    <location>
        <begin position="567"/>
        <end position="590"/>
    </location>
</feature>
<dbReference type="GO" id="GO:0000139">
    <property type="term" value="C:Golgi membrane"/>
    <property type="evidence" value="ECO:0007669"/>
    <property type="project" value="Ensembl"/>
</dbReference>
<keyword evidence="4" id="KW-0813">Transport</keyword>
<feature type="compositionally biased region" description="Low complexity" evidence="8">
    <location>
        <begin position="91"/>
        <end position="110"/>
    </location>
</feature>
<dbReference type="GO" id="GO:1904779">
    <property type="term" value="P:regulation of protein localization to centrosome"/>
    <property type="evidence" value="ECO:0007669"/>
    <property type="project" value="Ensembl"/>
</dbReference>
<dbReference type="GO" id="GO:0034451">
    <property type="term" value="C:centriolar satellite"/>
    <property type="evidence" value="ECO:0007669"/>
    <property type="project" value="Ensembl"/>
</dbReference>
<feature type="compositionally biased region" description="Basic residues" evidence="8">
    <location>
        <begin position="25"/>
        <end position="39"/>
    </location>
</feature>